<dbReference type="GO" id="GO:0036297">
    <property type="term" value="P:interstrand cross-link repair"/>
    <property type="evidence" value="ECO:0007669"/>
    <property type="project" value="InterPro"/>
</dbReference>
<dbReference type="AlphaFoldDB" id="A0A2U9CND8"/>
<sequence length="882" mass="94715">MRATLSFLSSVNKPTGRSPSVLFLGVVVMEGRCAVETWAEFGFPDASRTPRITCARGTDVFICTGSDEAVLQFPSPVSDLVESHDKQLLYVSCGSGVYCVSFPFLLSRAQSSPADACSGPAEVKVPSEFLVVEQESVSSLLLVGSVLLVLSQRDASWLLSLYKTAKEAQCSSYEMLSSFSLPLVSSGDTEGTGMRRRPVLTCVHSGEPKSQSSSSASSSTLADSHFQLDPVLFKLLFGIEAALAKSPVVLCGLPDGRLCFLPLRLPGARLRVLHSLEEPVAFVGLSVVEETCPGHAKCLVVVGEQGRVVLMKTVKGGPEGGGTTAGFIEACVAGPVVCGSVDKHRLYYSTGSDLLVLDLSVGPSGRESRERDDDTSSPTAAALTRPNSLNVCRVMALAAPAHNNAGEVQLLGLSVRGQLQAIVLPVVERRDEALSNQPSAQVGRSVGDLLSAIGDVCQRVSVLKNAIKDKNQILRHLNQVLNVSFLLIASTNSEEHRPGQEKPIRCRALTRWSRLLQKDSLNLTCVLDNSSPYVLEQGWTLSVTVFPVSYSPGAGEESSSTNFSFPFNYLHPGETLEVSLPLAAAGDTSFPMRVSCSLIFSLSSLLREEETIHLPGLQRSCISLPLNTLTVDWLHALQVNNPTTHPINRNATSQSNHYPTDTVKAFLSSHRTRCSGRGESGEKKAEREQHSARIRVSSELLRDTLVDTLEPQGPKLSSENLCISLLDWLLSEHPGGGKIGQQGDRIALSSSCVHARGPNGDSVKLSAKEVHVGEESTGKEEHLSAVEVQLDSSSIATVCGLHHAVLSRIQALLQSAPERTASTVRVQSLGLREALKRAERLSEQIQQSRISGAFGMGTSTGQMSRSLLAVYKELRENPLLII</sequence>
<gene>
    <name evidence="2" type="ORF">SMAX5B_020186</name>
</gene>
<dbReference type="GO" id="GO:0005654">
    <property type="term" value="C:nucleoplasm"/>
    <property type="evidence" value="ECO:0007669"/>
    <property type="project" value="TreeGrafter"/>
</dbReference>
<protein>
    <submittedName>
        <fullName evidence="2">Putative Fanconi anemia-associated protein of 100 kDa</fullName>
    </submittedName>
</protein>
<reference evidence="2 3" key="1">
    <citation type="submission" date="2017-12" db="EMBL/GenBank/DDBJ databases">
        <title>Integrating genomic resources of turbot (Scophthalmus maximus) in depth evaluation of genetic and physical mapping variation across individuals.</title>
        <authorList>
            <person name="Martinez P."/>
        </authorList>
    </citation>
    <scope>NUCLEOTIDE SEQUENCE [LARGE SCALE GENOMIC DNA]</scope>
</reference>
<accession>A0A2U9CND8</accession>
<keyword evidence="3" id="KW-1185">Reference proteome</keyword>
<dbReference type="GO" id="GO:0043240">
    <property type="term" value="C:Fanconi anaemia nuclear complex"/>
    <property type="evidence" value="ECO:0007669"/>
    <property type="project" value="InterPro"/>
</dbReference>
<evidence type="ECO:0000256" key="1">
    <source>
        <dbReference type="SAM" id="MobiDB-lite"/>
    </source>
</evidence>
<dbReference type="EMBL" id="CP026260">
    <property type="protein sequence ID" value="AWP17450.1"/>
    <property type="molecule type" value="Genomic_DNA"/>
</dbReference>
<feature type="region of interest" description="Disordered" evidence="1">
    <location>
        <begin position="672"/>
        <end position="692"/>
    </location>
</feature>
<dbReference type="InterPro" id="IPR029251">
    <property type="entry name" value="Faap100"/>
</dbReference>
<dbReference type="Pfam" id="PF15146">
    <property type="entry name" value="FANCAA"/>
    <property type="match status" value="1"/>
</dbReference>
<name>A0A2U9CND8_SCOMX</name>
<evidence type="ECO:0000313" key="3">
    <source>
        <dbReference type="Proteomes" id="UP000246464"/>
    </source>
</evidence>
<evidence type="ECO:0000313" key="2">
    <source>
        <dbReference type="EMBL" id="AWP17450.1"/>
    </source>
</evidence>
<dbReference type="PANTHER" id="PTHR14890">
    <property type="entry name" value="FANCONI ANEMIA CORE COMPLEX-ASSOCIATED PROTEIN 100"/>
    <property type="match status" value="1"/>
</dbReference>
<organism evidence="2 3">
    <name type="scientific">Scophthalmus maximus</name>
    <name type="common">Turbot</name>
    <name type="synonym">Psetta maxima</name>
    <dbReference type="NCBI Taxonomy" id="52904"/>
    <lineage>
        <taxon>Eukaryota</taxon>
        <taxon>Metazoa</taxon>
        <taxon>Chordata</taxon>
        <taxon>Craniata</taxon>
        <taxon>Vertebrata</taxon>
        <taxon>Euteleostomi</taxon>
        <taxon>Actinopterygii</taxon>
        <taxon>Neopterygii</taxon>
        <taxon>Teleostei</taxon>
        <taxon>Neoteleostei</taxon>
        <taxon>Acanthomorphata</taxon>
        <taxon>Carangaria</taxon>
        <taxon>Pleuronectiformes</taxon>
        <taxon>Pleuronectoidei</taxon>
        <taxon>Scophthalmidae</taxon>
        <taxon>Scophthalmus</taxon>
    </lineage>
</organism>
<feature type="compositionally biased region" description="Basic and acidic residues" evidence="1">
    <location>
        <begin position="679"/>
        <end position="691"/>
    </location>
</feature>
<dbReference type="PANTHER" id="PTHR14890:SF1">
    <property type="entry name" value="FANCONI ANEMIA CORE COMPLEX-ASSOCIATED PROTEIN 100"/>
    <property type="match status" value="1"/>
</dbReference>
<dbReference type="Proteomes" id="UP000246464">
    <property type="component" value="Chromosome 18"/>
</dbReference>
<proteinExistence type="predicted"/>
<dbReference type="STRING" id="52904.ENSSMAP00000017159"/>